<keyword evidence="4" id="KW-1185">Reference proteome</keyword>
<evidence type="ECO:0000313" key="4">
    <source>
        <dbReference type="Proteomes" id="UP000249522"/>
    </source>
</evidence>
<dbReference type="OrthoDB" id="9774125at2"/>
<dbReference type="InterPro" id="IPR025275">
    <property type="entry name" value="DUF4015"/>
</dbReference>
<gene>
    <name evidence="3" type="ORF">DNH61_07565</name>
</gene>
<dbReference type="Proteomes" id="UP000249522">
    <property type="component" value="Unassembled WGS sequence"/>
</dbReference>
<feature type="compositionally biased region" description="Polar residues" evidence="1">
    <location>
        <begin position="63"/>
        <end position="80"/>
    </location>
</feature>
<reference evidence="3 4" key="1">
    <citation type="submission" date="2018-06" db="EMBL/GenBank/DDBJ databases">
        <title>Paenibacillus imtechensis sp. nov.</title>
        <authorList>
            <person name="Pinnaka A.K."/>
            <person name="Singh H."/>
            <person name="Kaur M."/>
        </authorList>
    </citation>
    <scope>NUCLEOTIDE SEQUENCE [LARGE SCALE GENOMIC DNA]</scope>
    <source>
        <strain evidence="3 4">SMB1</strain>
    </source>
</reference>
<dbReference type="Pfam" id="PF13200">
    <property type="entry name" value="DUF4015"/>
    <property type="match status" value="1"/>
</dbReference>
<sequence length="431" mass="48491">MLCVTLTACGQGEAGTESRGEQYSGQATTQLEESGYRNPVITAQPRQLGKINSEPRIWSLNQGAEHNQGTVYRQQNTRPTKTPPDTEAVQQGDKPLPRTDIKGIYVSHSIAGSPRHLNRLVQLVDNTDLNAMVIDVKDDYGRMTYDSSIETVDAVGADKQASVKDIRELIHSLKEKDIYLIGRIVTFKDPLLAEKRKDWAIHRKDGTVWRDRKGISWVDPHRLEVQDYNIAIAQEAAELGFDEIQFDYVRFPDNGAEMDKVVRYANVNQQSKSAAIQSFLHDATQALHAAGSVISADVFGLVTSSKDDMGIGQTWRGVASEVDVISPMTYPSHYSAGIYGSAHPDLEPGKILRYAMRDARRRNEVLTKEGVQAAHIRPWLQSFTAKWVHPHQKYGPDEIREQIRAARAERVNQYLLWSASCRYPYRQESTN</sequence>
<evidence type="ECO:0000256" key="1">
    <source>
        <dbReference type="SAM" id="MobiDB-lite"/>
    </source>
</evidence>
<dbReference type="AlphaFoldDB" id="A0A2W1LNL0"/>
<name>A0A2W1LNL0_9BACL</name>
<feature type="region of interest" description="Disordered" evidence="1">
    <location>
        <begin position="63"/>
        <end position="98"/>
    </location>
</feature>
<dbReference type="EMBL" id="QKRB01000038">
    <property type="protein sequence ID" value="PZD96475.1"/>
    <property type="molecule type" value="Genomic_DNA"/>
</dbReference>
<feature type="domain" description="DUF4015" evidence="2">
    <location>
        <begin position="103"/>
        <end position="423"/>
    </location>
</feature>
<protein>
    <submittedName>
        <fullName evidence="3">GTP-binding protein</fullName>
    </submittedName>
</protein>
<proteinExistence type="predicted"/>
<dbReference type="SUPFAM" id="SSF51445">
    <property type="entry name" value="(Trans)glycosidases"/>
    <property type="match status" value="1"/>
</dbReference>
<accession>A0A2W1LNL0</accession>
<comment type="caution">
    <text evidence="3">The sequence shown here is derived from an EMBL/GenBank/DDBJ whole genome shotgun (WGS) entry which is preliminary data.</text>
</comment>
<organism evidence="3 4">
    <name type="scientific">Paenibacillus sambharensis</name>
    <dbReference type="NCBI Taxonomy" id="1803190"/>
    <lineage>
        <taxon>Bacteria</taxon>
        <taxon>Bacillati</taxon>
        <taxon>Bacillota</taxon>
        <taxon>Bacilli</taxon>
        <taxon>Bacillales</taxon>
        <taxon>Paenibacillaceae</taxon>
        <taxon>Paenibacillus</taxon>
    </lineage>
</organism>
<evidence type="ECO:0000313" key="3">
    <source>
        <dbReference type="EMBL" id="PZD96475.1"/>
    </source>
</evidence>
<dbReference type="Gene3D" id="3.20.20.80">
    <property type="entry name" value="Glycosidases"/>
    <property type="match status" value="1"/>
</dbReference>
<dbReference type="InterPro" id="IPR017853">
    <property type="entry name" value="GH"/>
</dbReference>
<evidence type="ECO:0000259" key="2">
    <source>
        <dbReference type="Pfam" id="PF13200"/>
    </source>
</evidence>